<evidence type="ECO:0008006" key="3">
    <source>
        <dbReference type="Google" id="ProtNLM"/>
    </source>
</evidence>
<keyword evidence="2" id="KW-1185">Reference proteome</keyword>
<gene>
    <name evidence="1" type="ORF">VA596_00450</name>
</gene>
<proteinExistence type="predicted"/>
<reference evidence="1 2" key="1">
    <citation type="submission" date="2023-12" db="EMBL/GenBank/DDBJ databases">
        <title>Amycolatopsis sp. V23-08.</title>
        <authorList>
            <person name="Somphong A."/>
        </authorList>
    </citation>
    <scope>NUCLEOTIDE SEQUENCE [LARGE SCALE GENOMIC DNA]</scope>
    <source>
        <strain evidence="1 2">V23-08</strain>
    </source>
</reference>
<accession>A0ABU5QVN8</accession>
<dbReference type="RefSeq" id="WP_323322402.1">
    <property type="nucleotide sequence ID" value="NZ_JAYFSI010000001.1"/>
</dbReference>
<sequence>MAVLRLVLKRSGLTAGQISAKTSIARSSAYNLVAPARTGLPTDPGQVLLFLRGCGLQLDQVNKIMWAWERLGADRRKHRLNTARSESMRSGMATQREVAGVEECIEQVQRARAAGQLTAAVGWARRLTEALSTEHAQLGT</sequence>
<dbReference type="EMBL" id="JAYFSI010000001">
    <property type="protein sequence ID" value="MEA5357987.1"/>
    <property type="molecule type" value="Genomic_DNA"/>
</dbReference>
<protein>
    <recommendedName>
        <fullName evidence="3">Helix-turn-helix transcriptional regulator</fullName>
    </recommendedName>
</protein>
<organism evidence="1 2">
    <name type="scientific">Amycolatopsis heterodermiae</name>
    <dbReference type="NCBI Taxonomy" id="3110235"/>
    <lineage>
        <taxon>Bacteria</taxon>
        <taxon>Bacillati</taxon>
        <taxon>Actinomycetota</taxon>
        <taxon>Actinomycetes</taxon>
        <taxon>Pseudonocardiales</taxon>
        <taxon>Pseudonocardiaceae</taxon>
        <taxon>Amycolatopsis</taxon>
    </lineage>
</organism>
<evidence type="ECO:0000313" key="1">
    <source>
        <dbReference type="EMBL" id="MEA5357987.1"/>
    </source>
</evidence>
<name>A0ABU5QVN8_9PSEU</name>
<comment type="caution">
    <text evidence="1">The sequence shown here is derived from an EMBL/GenBank/DDBJ whole genome shotgun (WGS) entry which is preliminary data.</text>
</comment>
<dbReference type="Proteomes" id="UP001304298">
    <property type="component" value="Unassembled WGS sequence"/>
</dbReference>
<evidence type="ECO:0000313" key="2">
    <source>
        <dbReference type="Proteomes" id="UP001304298"/>
    </source>
</evidence>